<keyword evidence="3" id="KW-1185">Reference proteome</keyword>
<proteinExistence type="predicted"/>
<evidence type="ECO:0000256" key="1">
    <source>
        <dbReference type="SAM" id="Coils"/>
    </source>
</evidence>
<dbReference type="VEuPathDB" id="TriTrypDB:ADEAN_000182800"/>
<dbReference type="AlphaFoldDB" id="A0A7G2C6J9"/>
<accession>A0A7G2C6J9</accession>
<sequence length="197" mass="22998">MSDTVSAATALQDENRELHEMYDHLKKEYDELVEEHRDYTEEMVDVNTRLKAELGEARSDLTALRETLAEKEELIREMCVTKEMDDLRLCLTEKCYARMTGQFDLIKVFKYCTENPVSANLIREILKTDHRETLTLPYHFDRSVGNLGEFFETIVAALPDLKSVTGYPRGLVYCYVSCYYPRERREEEPCSCSYNTS</sequence>
<gene>
    <name evidence="2" type="ORF">ADEAN_000182800</name>
</gene>
<name>A0A7G2C6J9_9TRYP</name>
<evidence type="ECO:0000313" key="2">
    <source>
        <dbReference type="EMBL" id="CAD2214383.1"/>
    </source>
</evidence>
<protein>
    <submittedName>
        <fullName evidence="2">Uncharacterized protein</fullName>
    </submittedName>
</protein>
<reference evidence="2 3" key="1">
    <citation type="submission" date="2020-08" db="EMBL/GenBank/DDBJ databases">
        <authorList>
            <person name="Newling K."/>
            <person name="Davey J."/>
            <person name="Forrester S."/>
        </authorList>
    </citation>
    <scope>NUCLEOTIDE SEQUENCE [LARGE SCALE GENOMIC DNA]</scope>
    <source>
        <strain evidence="3">Crithidia deanei Carvalho (ATCC PRA-265)</strain>
    </source>
</reference>
<feature type="coiled-coil region" evidence="1">
    <location>
        <begin position="8"/>
        <end position="74"/>
    </location>
</feature>
<evidence type="ECO:0000313" key="3">
    <source>
        <dbReference type="Proteomes" id="UP000515908"/>
    </source>
</evidence>
<dbReference type="EMBL" id="LR877147">
    <property type="protein sequence ID" value="CAD2214383.1"/>
    <property type="molecule type" value="Genomic_DNA"/>
</dbReference>
<keyword evidence="1" id="KW-0175">Coiled coil</keyword>
<organism evidence="2 3">
    <name type="scientific">Angomonas deanei</name>
    <dbReference type="NCBI Taxonomy" id="59799"/>
    <lineage>
        <taxon>Eukaryota</taxon>
        <taxon>Discoba</taxon>
        <taxon>Euglenozoa</taxon>
        <taxon>Kinetoplastea</taxon>
        <taxon>Metakinetoplastina</taxon>
        <taxon>Trypanosomatida</taxon>
        <taxon>Trypanosomatidae</taxon>
        <taxon>Strigomonadinae</taxon>
        <taxon>Angomonas</taxon>
    </lineage>
</organism>
<dbReference type="Proteomes" id="UP000515908">
    <property type="component" value="Chromosome 03"/>
</dbReference>